<sequence>MKKQLICALAVSFALCVSSCKKEEVTIKVDPNGKVISGTGLPLPPGSRPDREIPKDGKYPKITFERLEHDFGTINQGDVVSTTFKFTNSGEADLVIQEAHGSCGCTVPEFPKEPIHPGASAEIKVSFNSAGKHGKQSKTVTLSTNTKSGQDVVTITSNVEEKK</sequence>
<proteinExistence type="predicted"/>
<dbReference type="Proteomes" id="UP000712080">
    <property type="component" value="Unassembled WGS sequence"/>
</dbReference>
<protein>
    <submittedName>
        <fullName evidence="1">DUF1573 domain-containing protein</fullName>
    </submittedName>
</protein>
<dbReference type="InterPro" id="IPR011467">
    <property type="entry name" value="DUF1573"/>
</dbReference>
<evidence type="ECO:0000313" key="1">
    <source>
        <dbReference type="EMBL" id="NMH27965.1"/>
    </source>
</evidence>
<dbReference type="InterPro" id="IPR013783">
    <property type="entry name" value="Ig-like_fold"/>
</dbReference>
<dbReference type="RefSeq" id="WP_169527069.1">
    <property type="nucleotide sequence ID" value="NZ_JAAMPU010000103.1"/>
</dbReference>
<dbReference type="Gene3D" id="2.60.40.10">
    <property type="entry name" value="Immunoglobulins"/>
    <property type="match status" value="1"/>
</dbReference>
<dbReference type="AlphaFoldDB" id="A0A972FUQ4"/>
<name>A0A972FUQ4_9FLAO</name>
<keyword evidence="2" id="KW-1185">Reference proteome</keyword>
<reference evidence="1" key="1">
    <citation type="submission" date="2020-02" db="EMBL/GenBank/DDBJ databases">
        <title>Flavobacterium sp. genome.</title>
        <authorList>
            <person name="Jung H.S."/>
            <person name="Baek J.H."/>
            <person name="Jeon C.O."/>
        </authorList>
    </citation>
    <scope>NUCLEOTIDE SEQUENCE</scope>
    <source>
        <strain evidence="1">SE-s28</strain>
    </source>
</reference>
<dbReference type="Pfam" id="PF07610">
    <property type="entry name" value="DUF1573"/>
    <property type="match status" value="1"/>
</dbReference>
<comment type="caution">
    <text evidence="1">The sequence shown here is derived from an EMBL/GenBank/DDBJ whole genome shotgun (WGS) entry which is preliminary data.</text>
</comment>
<dbReference type="EMBL" id="JAAMPU010000103">
    <property type="protein sequence ID" value="NMH27965.1"/>
    <property type="molecule type" value="Genomic_DNA"/>
</dbReference>
<organism evidence="1 2">
    <name type="scientific">Flavobacterium silvaticum</name>
    <dbReference type="NCBI Taxonomy" id="1852020"/>
    <lineage>
        <taxon>Bacteria</taxon>
        <taxon>Pseudomonadati</taxon>
        <taxon>Bacteroidota</taxon>
        <taxon>Flavobacteriia</taxon>
        <taxon>Flavobacteriales</taxon>
        <taxon>Flavobacteriaceae</taxon>
        <taxon>Flavobacterium</taxon>
    </lineage>
</organism>
<dbReference type="PANTHER" id="PTHR37833">
    <property type="entry name" value="LIPOPROTEIN-RELATED"/>
    <property type="match status" value="1"/>
</dbReference>
<gene>
    <name evidence="1" type="ORF">G6047_07970</name>
</gene>
<accession>A0A972FUQ4</accession>
<dbReference type="PANTHER" id="PTHR37833:SF1">
    <property type="entry name" value="SIGNAL PEPTIDE PROTEIN"/>
    <property type="match status" value="1"/>
</dbReference>
<evidence type="ECO:0000313" key="2">
    <source>
        <dbReference type="Proteomes" id="UP000712080"/>
    </source>
</evidence>